<proteinExistence type="predicted"/>
<dbReference type="AlphaFoldDB" id="A0A4R8ZYH8"/>
<dbReference type="OrthoDB" id="5120633at2"/>
<evidence type="ECO:0000313" key="3">
    <source>
        <dbReference type="Proteomes" id="UP000297447"/>
    </source>
</evidence>
<dbReference type="EMBL" id="SOHE01000053">
    <property type="protein sequence ID" value="TFD48808.1"/>
    <property type="molecule type" value="Genomic_DNA"/>
</dbReference>
<reference evidence="2 3" key="1">
    <citation type="submission" date="2019-03" db="EMBL/GenBank/DDBJ databases">
        <title>Genomics of glacier-inhabiting Cryobacterium strains.</title>
        <authorList>
            <person name="Liu Q."/>
            <person name="Xin Y.-H."/>
        </authorList>
    </citation>
    <scope>NUCLEOTIDE SEQUENCE [LARGE SCALE GENOMIC DNA]</scope>
    <source>
        <strain evidence="2 3">Hh14</strain>
    </source>
</reference>
<comment type="caution">
    <text evidence="2">The sequence shown here is derived from an EMBL/GenBank/DDBJ whole genome shotgun (WGS) entry which is preliminary data.</text>
</comment>
<sequence>MPLRGLSIHTVPASHTVSSRRTRATISEPDIGSTTELSPTEWMVSDSSTAVGSSSAILGFIQLVGGSYEVTRIGGSLIEFSTFLSLTDAVAALSAKPLRRLNLVAAPPRR</sequence>
<name>A0A4R8ZYH8_9MICO</name>
<feature type="region of interest" description="Disordered" evidence="1">
    <location>
        <begin position="1"/>
        <end position="37"/>
    </location>
</feature>
<evidence type="ECO:0000313" key="2">
    <source>
        <dbReference type="EMBL" id="TFD48808.1"/>
    </source>
</evidence>
<dbReference type="RefSeq" id="WP_134519834.1">
    <property type="nucleotide sequence ID" value="NZ_SOHE01000053.1"/>
</dbReference>
<gene>
    <name evidence="2" type="ORF">E3T55_12165</name>
</gene>
<organism evidence="2 3">
    <name type="scientific">Cryobacterium frigoriphilum</name>
    <dbReference type="NCBI Taxonomy" id="1259150"/>
    <lineage>
        <taxon>Bacteria</taxon>
        <taxon>Bacillati</taxon>
        <taxon>Actinomycetota</taxon>
        <taxon>Actinomycetes</taxon>
        <taxon>Micrococcales</taxon>
        <taxon>Microbacteriaceae</taxon>
        <taxon>Cryobacterium</taxon>
    </lineage>
</organism>
<keyword evidence="3" id="KW-1185">Reference proteome</keyword>
<protein>
    <submittedName>
        <fullName evidence="2">Uncharacterized protein</fullName>
    </submittedName>
</protein>
<evidence type="ECO:0000256" key="1">
    <source>
        <dbReference type="SAM" id="MobiDB-lite"/>
    </source>
</evidence>
<accession>A0A4R8ZYH8</accession>
<dbReference type="Proteomes" id="UP000297447">
    <property type="component" value="Unassembled WGS sequence"/>
</dbReference>